<dbReference type="OrthoDB" id="5596992at2759"/>
<evidence type="ECO:0000313" key="3">
    <source>
        <dbReference type="EMBL" id="OAL65420.1"/>
    </source>
</evidence>
<name>A0A178EZ58_TRIRU</name>
<dbReference type="Pfam" id="PF10307">
    <property type="entry name" value="HAD_SAK_1"/>
    <property type="match status" value="1"/>
</dbReference>
<sequence length="579" mass="64209">MLKALRSPRFAAAYAQMAPAIANSPARFNSQKSTTYSTTALKRWSCLNEGVLPSIPDIKTIHVYDFDNTLFLSPLPNPQLWNGPTIGFLQSYECFSKGGWWHDVNILGSTGDGVEIEEARAWAGWWNEQIAQLVQLSMKQKDALTVLLTGRSEAGFAELIGRMIKSKQLAFDLVCLKPEVGPNNQRFASTMKFKQNFLDDLMRTYREADEIRVYEDRVKHVKGFREYFEQFNRDAATGGPSATRKPIAAEVIQVMEMAKYLSPVTEAAEIQRMINAHNGSLGNPGANITKSPYGRLELSKTTFYTGYLLSNADAVRIIDNIFLPLISSSVADTSEIKFMSNNILITPRSAPKPIRDKVGGLGKVVRWRLTDTGHFEHKLWAARVSPLDSSVVIHTDNPEPIIILGMRKGVRPADANKIRNWTPVTKDDSLVFDTVVGEKTILRVQEEDVARNGAASRGGKRRFQSVTRDEADTSTRDYRDMQQHRPPAPEYSGGRPPQNHNNRHYNGPPPPFRGNRGRGGRGGRGGHGRGRGRGPGGRDNYGSRYRSLDDHAVAAGSHDNMMDGRGPGRGPGGGPVMNY</sequence>
<dbReference type="GO" id="GO:0003723">
    <property type="term" value="F:RNA binding"/>
    <property type="evidence" value="ECO:0007669"/>
    <property type="project" value="TreeGrafter"/>
</dbReference>
<feature type="compositionally biased region" description="Basic and acidic residues" evidence="1">
    <location>
        <begin position="467"/>
        <end position="483"/>
    </location>
</feature>
<feature type="domain" description="Swiss Army Knife RNA repair protein HAD" evidence="2">
    <location>
        <begin position="73"/>
        <end position="278"/>
    </location>
</feature>
<dbReference type="GO" id="GO:0008649">
    <property type="term" value="F:rRNA methyltransferase activity"/>
    <property type="evidence" value="ECO:0007669"/>
    <property type="project" value="TreeGrafter"/>
</dbReference>
<gene>
    <name evidence="3" type="ORF">A7C99_2516</name>
</gene>
<feature type="region of interest" description="Disordered" evidence="1">
    <location>
        <begin position="451"/>
        <end position="579"/>
    </location>
</feature>
<feature type="compositionally biased region" description="Basic residues" evidence="1">
    <location>
        <begin position="515"/>
        <end position="532"/>
    </location>
</feature>
<dbReference type="GO" id="GO:0031428">
    <property type="term" value="C:box C/D methylation guide snoRNP complex"/>
    <property type="evidence" value="ECO:0007669"/>
    <property type="project" value="TreeGrafter"/>
</dbReference>
<evidence type="ECO:0000256" key="1">
    <source>
        <dbReference type="SAM" id="MobiDB-lite"/>
    </source>
</evidence>
<accession>A0A178EZ58</accession>
<dbReference type="PANTHER" id="PTHR10335">
    <property type="entry name" value="RRNA 2-O-METHYLTRANSFERASE FIBRILLARIN"/>
    <property type="match status" value="1"/>
</dbReference>
<proteinExistence type="predicted"/>
<feature type="compositionally biased region" description="Gly residues" evidence="1">
    <location>
        <begin position="565"/>
        <end position="579"/>
    </location>
</feature>
<evidence type="ECO:0000259" key="2">
    <source>
        <dbReference type="Pfam" id="PF10307"/>
    </source>
</evidence>
<organism evidence="3 4">
    <name type="scientific">Trichophyton rubrum</name>
    <name type="common">Athlete's foot fungus</name>
    <name type="synonym">Epidermophyton rubrum</name>
    <dbReference type="NCBI Taxonomy" id="5551"/>
    <lineage>
        <taxon>Eukaryota</taxon>
        <taxon>Fungi</taxon>
        <taxon>Dikarya</taxon>
        <taxon>Ascomycota</taxon>
        <taxon>Pezizomycotina</taxon>
        <taxon>Eurotiomycetes</taxon>
        <taxon>Eurotiomycetidae</taxon>
        <taxon>Onygenales</taxon>
        <taxon>Arthrodermataceae</taxon>
        <taxon>Trichophyton</taxon>
    </lineage>
</organism>
<dbReference type="AlphaFoldDB" id="A0A178EZ58"/>
<dbReference type="InterPro" id="IPR018812">
    <property type="entry name" value="SAK_HAD"/>
</dbReference>
<dbReference type="PANTHER" id="PTHR10335:SF23">
    <property type="entry name" value="OB FOLD-CONTAINING PROTEIN, NUCLEIC ACID BINDING"/>
    <property type="match status" value="1"/>
</dbReference>
<dbReference type="GO" id="GO:0032040">
    <property type="term" value="C:small-subunit processome"/>
    <property type="evidence" value="ECO:0007669"/>
    <property type="project" value="TreeGrafter"/>
</dbReference>
<dbReference type="EMBL" id="LHPM01000013">
    <property type="protein sequence ID" value="OAL65420.1"/>
    <property type="molecule type" value="Genomic_DNA"/>
</dbReference>
<dbReference type="GO" id="GO:0000494">
    <property type="term" value="P:box C/D sno(s)RNA 3'-end processing"/>
    <property type="evidence" value="ECO:0007669"/>
    <property type="project" value="TreeGrafter"/>
</dbReference>
<dbReference type="Proteomes" id="UP000243015">
    <property type="component" value="Unassembled WGS sequence"/>
</dbReference>
<dbReference type="GO" id="GO:1990259">
    <property type="term" value="F:histone H2AQ104 methyltransferase activity"/>
    <property type="evidence" value="ECO:0007669"/>
    <property type="project" value="TreeGrafter"/>
</dbReference>
<dbReference type="VEuPathDB" id="FungiDB:TERG_02625"/>
<evidence type="ECO:0000313" key="4">
    <source>
        <dbReference type="Proteomes" id="UP000243015"/>
    </source>
</evidence>
<reference evidence="3 4" key="1">
    <citation type="submission" date="2016-05" db="EMBL/GenBank/DDBJ databases">
        <title>Genome sequencing of Trichophyton rubrum CMCC(F)T1i isolated from hair.</title>
        <authorList>
            <person name="Zhan P."/>
            <person name="Tao Y."/>
            <person name="Liu W."/>
        </authorList>
    </citation>
    <scope>NUCLEOTIDE SEQUENCE [LARGE SCALE GENOMIC DNA]</scope>
    <source>
        <strain evidence="4">CMCC(F)T1i</strain>
    </source>
</reference>
<comment type="caution">
    <text evidence="3">The sequence shown here is derived from an EMBL/GenBank/DDBJ whole genome shotgun (WGS) entry which is preliminary data.</text>
</comment>
<protein>
    <recommendedName>
        <fullName evidence="2">Swiss Army Knife RNA repair protein HAD domain-containing protein</fullName>
    </recommendedName>
</protein>